<comment type="subcellular location">
    <subcellularLocation>
        <location evidence="1">Preautophagosomal structure</location>
    </subcellularLocation>
</comment>
<dbReference type="Proteomes" id="UP001217417">
    <property type="component" value="Unassembled WGS sequence"/>
</dbReference>
<evidence type="ECO:0000256" key="4">
    <source>
        <dbReference type="ARBA" id="ARBA00022448"/>
    </source>
</evidence>
<dbReference type="InterPro" id="IPR039362">
    <property type="entry name" value="ATG29_sf"/>
</dbReference>
<dbReference type="EMBL" id="JARPMG010000002">
    <property type="protein sequence ID" value="KAJ8102867.1"/>
    <property type="molecule type" value="Genomic_DNA"/>
</dbReference>
<feature type="compositionally biased region" description="Basic and acidic residues" evidence="8">
    <location>
        <begin position="190"/>
        <end position="199"/>
    </location>
</feature>
<evidence type="ECO:0000256" key="6">
    <source>
        <dbReference type="ARBA" id="ARBA00023006"/>
    </source>
</evidence>
<keyword evidence="5" id="KW-0653">Protein transport</keyword>
<evidence type="ECO:0000259" key="9">
    <source>
        <dbReference type="Pfam" id="PF18388"/>
    </source>
</evidence>
<dbReference type="PANTHER" id="PTHR40012:SF1">
    <property type="entry name" value="AUTOPHAGY-RELATED PROTEIN 29"/>
    <property type="match status" value="1"/>
</dbReference>
<evidence type="ECO:0000313" key="10">
    <source>
        <dbReference type="EMBL" id="KAJ8102867.1"/>
    </source>
</evidence>
<dbReference type="Pfam" id="PF18388">
    <property type="entry name" value="ATG29_N"/>
    <property type="match status" value="1"/>
</dbReference>
<comment type="function">
    <text evidence="7">Plays a role in autophagy. Functions at the preautophagosomal structure (PAS) in order to form normal autophagosomes under starvation conditions. Also plays a role in mitophagy and regulation of filamentous growth.</text>
</comment>
<keyword evidence="4" id="KW-0813">Transport</keyword>
<evidence type="ECO:0000256" key="1">
    <source>
        <dbReference type="ARBA" id="ARBA00004329"/>
    </source>
</evidence>
<feature type="compositionally biased region" description="Low complexity" evidence="8">
    <location>
        <begin position="178"/>
        <end position="189"/>
    </location>
</feature>
<evidence type="ECO:0000256" key="5">
    <source>
        <dbReference type="ARBA" id="ARBA00022927"/>
    </source>
</evidence>
<evidence type="ECO:0000256" key="8">
    <source>
        <dbReference type="SAM" id="MobiDB-lite"/>
    </source>
</evidence>
<dbReference type="InterPro" id="IPR040666">
    <property type="entry name" value="Atg29_N"/>
</dbReference>
<feature type="domain" description="Atg29 N-terminal" evidence="9">
    <location>
        <begin position="29"/>
        <end position="82"/>
    </location>
</feature>
<evidence type="ECO:0000256" key="7">
    <source>
        <dbReference type="ARBA" id="ARBA00060351"/>
    </source>
</evidence>
<reference evidence="10" key="1">
    <citation type="submission" date="2023-03" db="EMBL/GenBank/DDBJ databases">
        <title>Near-Complete genome sequence of Lipomyces tetrasporous NRRL Y-64009, an oleaginous yeast capable of growing on lignocellulosic hydrolysates.</title>
        <authorList>
            <consortium name="Lawrence Berkeley National Laboratory"/>
            <person name="Jagtap S.S."/>
            <person name="Liu J.-J."/>
            <person name="Walukiewicz H.E."/>
            <person name="Pangilinan J."/>
            <person name="Lipzen A."/>
            <person name="Ahrendt S."/>
            <person name="Koriabine M."/>
            <person name="Cobaugh K."/>
            <person name="Salamov A."/>
            <person name="Yoshinaga Y."/>
            <person name="Ng V."/>
            <person name="Daum C."/>
            <person name="Grigoriev I.V."/>
            <person name="Slininger P.J."/>
            <person name="Dien B.S."/>
            <person name="Jin Y.-S."/>
            <person name="Rao C.V."/>
        </authorList>
    </citation>
    <scope>NUCLEOTIDE SEQUENCE</scope>
    <source>
        <strain evidence="10">NRRL Y-64009</strain>
    </source>
</reference>
<dbReference type="FunFam" id="1.10.10.2570:FF:000001">
    <property type="entry name" value="Autophagy-related protein 29"/>
    <property type="match status" value="1"/>
</dbReference>
<protein>
    <recommendedName>
        <fullName evidence="3">Autophagy-related protein 29</fullName>
    </recommendedName>
</protein>
<dbReference type="GeneID" id="80881879"/>
<comment type="caution">
    <text evidence="10">The sequence shown here is derived from an EMBL/GenBank/DDBJ whole genome shotgun (WGS) entry which is preliminary data.</text>
</comment>
<keyword evidence="6" id="KW-0072">Autophagy</keyword>
<keyword evidence="11" id="KW-1185">Reference proteome</keyword>
<accession>A0AAD7QWK6</accession>
<evidence type="ECO:0000256" key="2">
    <source>
        <dbReference type="ARBA" id="ARBA00010082"/>
    </source>
</evidence>
<dbReference type="GO" id="GO:0000045">
    <property type="term" value="P:autophagosome assembly"/>
    <property type="evidence" value="ECO:0007669"/>
    <property type="project" value="InterPro"/>
</dbReference>
<dbReference type="RefSeq" id="XP_056046317.1">
    <property type="nucleotide sequence ID" value="XM_056186713.1"/>
</dbReference>
<dbReference type="PANTHER" id="PTHR40012">
    <property type="entry name" value="AUTOPHAGY-RELATED PROTEIN 29"/>
    <property type="match status" value="1"/>
</dbReference>
<dbReference type="GO" id="GO:0015031">
    <property type="term" value="P:protein transport"/>
    <property type="evidence" value="ECO:0007669"/>
    <property type="project" value="UniProtKB-KW"/>
</dbReference>
<feature type="compositionally biased region" description="Polar residues" evidence="8">
    <location>
        <begin position="111"/>
        <end position="128"/>
    </location>
</feature>
<feature type="compositionally biased region" description="Polar residues" evidence="8">
    <location>
        <begin position="146"/>
        <end position="170"/>
    </location>
</feature>
<dbReference type="GO" id="GO:0000407">
    <property type="term" value="C:phagophore assembly site"/>
    <property type="evidence" value="ECO:0007669"/>
    <property type="project" value="UniProtKB-SubCell"/>
</dbReference>
<organism evidence="10 11">
    <name type="scientific">Lipomyces tetrasporus</name>
    <dbReference type="NCBI Taxonomy" id="54092"/>
    <lineage>
        <taxon>Eukaryota</taxon>
        <taxon>Fungi</taxon>
        <taxon>Dikarya</taxon>
        <taxon>Ascomycota</taxon>
        <taxon>Saccharomycotina</taxon>
        <taxon>Lipomycetes</taxon>
        <taxon>Lipomycetales</taxon>
        <taxon>Lipomycetaceae</taxon>
        <taxon>Lipomyces</taxon>
    </lineage>
</organism>
<evidence type="ECO:0000313" key="11">
    <source>
        <dbReference type="Proteomes" id="UP001217417"/>
    </source>
</evidence>
<evidence type="ECO:0000256" key="3">
    <source>
        <dbReference type="ARBA" id="ARBA00013784"/>
    </source>
</evidence>
<comment type="similarity">
    <text evidence="2">Belongs to the ATG29 family.</text>
</comment>
<proteinExistence type="inferred from homology"/>
<dbReference type="InterPro" id="IPR039113">
    <property type="entry name" value="ATG29"/>
</dbReference>
<sequence>MPSCFANFYRIFKMQAENQVKQEESSPAYTVYLRFPFPRNGFPEPHAIEWNQDKENELWSVLSRAHKRTEIKWPQLAEYFDVSIPFLLQQAAWLYERELQQVREEMQRVTSQSAVLSDATPLQSSRSFTPADRRASRMKSPGHTPPYSTLPRSNNPDLAASTLNFRTRLQQHGDGGSDDSLSTSSQYSGDNHEQDDDHTFVPLFSNEEHNPPTPASLKSSFARTGFRTQTARLPAVVERPAHANTTAVAPTRGSKPNSTGSSFSDISGSSYSILPFIGYLGINFVHMELMR</sequence>
<feature type="region of interest" description="Disordered" evidence="8">
    <location>
        <begin position="231"/>
        <end position="264"/>
    </location>
</feature>
<feature type="region of interest" description="Disordered" evidence="8">
    <location>
        <begin position="111"/>
        <end position="219"/>
    </location>
</feature>
<dbReference type="AlphaFoldDB" id="A0AAD7QWK6"/>
<gene>
    <name evidence="10" type="ORF">POJ06DRAFT_245936</name>
</gene>
<name>A0AAD7QWK6_9ASCO</name>
<dbReference type="Gene3D" id="1.10.10.2570">
    <property type="match status" value="1"/>
</dbReference>